<keyword evidence="7" id="KW-0560">Oxidoreductase</keyword>
<dbReference type="AlphaFoldDB" id="A0A6I6MIW1"/>
<dbReference type="EC" id="1.1.99.1" evidence="7"/>
<dbReference type="Pfam" id="PF00732">
    <property type="entry name" value="GMC_oxred_N"/>
    <property type="match status" value="1"/>
</dbReference>
<dbReference type="InterPro" id="IPR007867">
    <property type="entry name" value="GMC_OxRtase_C"/>
</dbReference>
<evidence type="ECO:0000256" key="4">
    <source>
        <dbReference type="ARBA" id="ARBA00022827"/>
    </source>
</evidence>
<evidence type="ECO:0000256" key="1">
    <source>
        <dbReference type="ARBA" id="ARBA00001974"/>
    </source>
</evidence>
<dbReference type="Pfam" id="PF05199">
    <property type="entry name" value="GMC_oxred_C"/>
    <property type="match status" value="1"/>
</dbReference>
<dbReference type="PROSITE" id="PS00624">
    <property type="entry name" value="GMC_OXRED_2"/>
    <property type="match status" value="1"/>
</dbReference>
<keyword evidence="3" id="KW-0285">Flavoprotein</keyword>
<evidence type="ECO:0000256" key="2">
    <source>
        <dbReference type="ARBA" id="ARBA00010790"/>
    </source>
</evidence>
<evidence type="ECO:0000256" key="5">
    <source>
        <dbReference type="PIRSR" id="PIRSR000137-2"/>
    </source>
</evidence>
<dbReference type="EMBL" id="CP047045">
    <property type="protein sequence ID" value="QGZ93731.1"/>
    <property type="molecule type" value="Genomic_DNA"/>
</dbReference>
<evidence type="ECO:0000313" key="8">
    <source>
        <dbReference type="Proteomes" id="UP000431269"/>
    </source>
</evidence>
<organism evidence="7 8">
    <name type="scientific">Terricaulis silvestris</name>
    <dbReference type="NCBI Taxonomy" id="2686094"/>
    <lineage>
        <taxon>Bacteria</taxon>
        <taxon>Pseudomonadati</taxon>
        <taxon>Pseudomonadota</taxon>
        <taxon>Alphaproteobacteria</taxon>
        <taxon>Caulobacterales</taxon>
        <taxon>Caulobacteraceae</taxon>
        <taxon>Terricaulis</taxon>
    </lineage>
</organism>
<dbReference type="SUPFAM" id="SSF54373">
    <property type="entry name" value="FAD-linked reductases, C-terminal domain"/>
    <property type="match status" value="1"/>
</dbReference>
<comment type="similarity">
    <text evidence="2">Belongs to the GMC oxidoreductase family.</text>
</comment>
<dbReference type="SUPFAM" id="SSF51905">
    <property type="entry name" value="FAD/NAD(P)-binding domain"/>
    <property type="match status" value="1"/>
</dbReference>
<evidence type="ECO:0000259" key="6">
    <source>
        <dbReference type="PROSITE" id="PS00624"/>
    </source>
</evidence>
<keyword evidence="4 5" id="KW-0274">FAD</keyword>
<dbReference type="InterPro" id="IPR012132">
    <property type="entry name" value="GMC_OxRdtase"/>
</dbReference>
<keyword evidence="8" id="KW-1185">Reference proteome</keyword>
<sequence length="531" mass="56310">MSTAAAPGQNVIDALRKQINDVYDYIVVGSGSAGSVVAGELSKTGAEVLIIEAGGLDNAPTIANPSIWFYNIAGDFDWHLPIAPVPQLNNRNFNMALGHGVGGGSSINAMVWTRGMERDYENWVKGGAKGWSFKDVLATFKAQEDWEGGANEWRGAGGPVHIRRPHTPHPTAPIFLDAARQMGFAIHDDANGPMREGGGYINMNIDAEGARVSAARAFLYPNLDRPNLTLLVNSRVTQVLFKGDRARGVAVVSGELSRTIEARREIILSGGTVHTPKLLMQSGVGDAAALKKLGIKSVTNLRGVGKNLQDHVLLSGVVYQYKGAMPDRPADSDGVEAEVNFSSGVDNHPTDINLVLEQFPIATPEAAQRFGPPPEKDAFTIAPALIQPTSRGEISLTSADWRAAPRIFGNHLGTDRDLAAIVRAIEAARELVSQKAFDAIRAAELIPGPAATQQDLIDLARTGSASFGHAVGTCKIGADRDAVVDSKLCVHGIRGLRVADASVMPSIISGPTMCPSIMIGGRAAEFIKASK</sequence>
<dbReference type="Proteomes" id="UP000431269">
    <property type="component" value="Chromosome"/>
</dbReference>
<name>A0A6I6MIW1_9CAUL</name>
<dbReference type="InterPro" id="IPR036188">
    <property type="entry name" value="FAD/NAD-bd_sf"/>
</dbReference>
<accession>A0A6I6MIW1</accession>
<proteinExistence type="inferred from homology"/>
<dbReference type="GO" id="GO:0008812">
    <property type="term" value="F:choline dehydrogenase activity"/>
    <property type="evidence" value="ECO:0007669"/>
    <property type="project" value="UniProtKB-EC"/>
</dbReference>
<dbReference type="RefSeq" id="WP_158764723.1">
    <property type="nucleotide sequence ID" value="NZ_CP047045.1"/>
</dbReference>
<reference evidence="8" key="1">
    <citation type="submission" date="2019-12" db="EMBL/GenBank/DDBJ databases">
        <title>Complete genome of Terracaulis silvestris 0127_4.</title>
        <authorList>
            <person name="Vieira S."/>
            <person name="Riedel T."/>
            <person name="Sproer C."/>
            <person name="Pascual J."/>
            <person name="Boedeker C."/>
            <person name="Overmann J."/>
        </authorList>
    </citation>
    <scope>NUCLEOTIDE SEQUENCE [LARGE SCALE GENOMIC DNA]</scope>
    <source>
        <strain evidence="8">0127_4</strain>
    </source>
</reference>
<dbReference type="PANTHER" id="PTHR11552:SF147">
    <property type="entry name" value="CHOLINE DEHYDROGENASE, MITOCHONDRIAL"/>
    <property type="match status" value="1"/>
</dbReference>
<feature type="binding site" evidence="5">
    <location>
        <begin position="108"/>
        <end position="111"/>
    </location>
    <ligand>
        <name>FAD</name>
        <dbReference type="ChEBI" id="CHEBI:57692"/>
    </ligand>
</feature>
<protein>
    <submittedName>
        <fullName evidence="7">Choline dehydrogenase</fullName>
        <ecNumber evidence="7">1.1.99.1</ecNumber>
    </submittedName>
</protein>
<dbReference type="KEGG" id="tsv:DSM104635_00543"/>
<evidence type="ECO:0000313" key="7">
    <source>
        <dbReference type="EMBL" id="QGZ93731.1"/>
    </source>
</evidence>
<dbReference type="PIRSF" id="PIRSF000137">
    <property type="entry name" value="Alcohol_oxidase"/>
    <property type="match status" value="1"/>
</dbReference>
<dbReference type="GO" id="GO:0050660">
    <property type="term" value="F:flavin adenine dinucleotide binding"/>
    <property type="evidence" value="ECO:0007669"/>
    <property type="project" value="InterPro"/>
</dbReference>
<feature type="binding site" evidence="5">
    <location>
        <position position="236"/>
    </location>
    <ligand>
        <name>FAD</name>
        <dbReference type="ChEBI" id="CHEBI:57692"/>
    </ligand>
</feature>
<dbReference type="PANTHER" id="PTHR11552">
    <property type="entry name" value="GLUCOSE-METHANOL-CHOLINE GMC OXIDOREDUCTASE"/>
    <property type="match status" value="1"/>
</dbReference>
<evidence type="ECO:0000256" key="3">
    <source>
        <dbReference type="ARBA" id="ARBA00022630"/>
    </source>
</evidence>
<comment type="cofactor">
    <cofactor evidence="1 5">
        <name>FAD</name>
        <dbReference type="ChEBI" id="CHEBI:57692"/>
    </cofactor>
</comment>
<dbReference type="InterPro" id="IPR000172">
    <property type="entry name" value="GMC_OxRdtase_N"/>
</dbReference>
<feature type="domain" description="Glucose-methanol-choline oxidoreductase N-terminal" evidence="6">
    <location>
        <begin position="271"/>
        <end position="285"/>
    </location>
</feature>
<dbReference type="Gene3D" id="3.50.50.60">
    <property type="entry name" value="FAD/NAD(P)-binding domain"/>
    <property type="match status" value="1"/>
</dbReference>
<dbReference type="Gene3D" id="3.30.560.10">
    <property type="entry name" value="Glucose Oxidase, domain 3"/>
    <property type="match status" value="1"/>
</dbReference>
<gene>
    <name evidence="7" type="primary">betA_1</name>
    <name evidence="7" type="ORF">DSM104635_00543</name>
</gene>